<dbReference type="KEGG" id="vg:63911861"/>
<organism evidence="1 2">
    <name type="scientific">Gordonia phage TZGordon</name>
    <dbReference type="NCBI Taxonomy" id="2744004"/>
    <lineage>
        <taxon>Viruses</taxon>
        <taxon>Duplodnaviria</taxon>
        <taxon>Heunggongvirae</taxon>
        <taxon>Uroviricota</taxon>
        <taxon>Caudoviricetes</taxon>
        <taxon>Ruthgordonvirinae</taxon>
        <taxon>Vendettavirus</taxon>
        <taxon>Vendettavirus tzgordon</taxon>
    </lineage>
</organism>
<dbReference type="GeneID" id="63911861"/>
<keyword evidence="2" id="KW-1185">Reference proteome</keyword>
<sequence>MTNLVYWNGSTYVDMADLRAGAGRVPVRSAHVWNGSAFVKLWERPAVYSATKGGSSQTGSGANSWIAVSPMAADPAYPETVMSGNAVVIPAMVPPFTAAISAQLFHAGGATPRYTTARIRRNGVDLVTGDNSTDGEGYAHAETTALVTPGDRFELLFRGEGNFFQRPAVRAGAETYLRITPLM</sequence>
<dbReference type="Proteomes" id="UP000509569">
    <property type="component" value="Segment"/>
</dbReference>
<evidence type="ECO:0000313" key="1">
    <source>
        <dbReference type="EMBL" id="QKO02951.1"/>
    </source>
</evidence>
<gene>
    <name evidence="1" type="primary">30</name>
    <name evidence="1" type="ORF">SEA_TZGORDON_30</name>
</gene>
<protein>
    <submittedName>
        <fullName evidence="1">Uncharacterized protein</fullName>
    </submittedName>
</protein>
<dbReference type="RefSeq" id="YP_010051119.1">
    <property type="nucleotide sequence ID" value="NC_054438.1"/>
</dbReference>
<name>A0A6N0A5A5_9CAUD</name>
<dbReference type="EMBL" id="MT553344">
    <property type="protein sequence ID" value="QKO02951.1"/>
    <property type="molecule type" value="Genomic_DNA"/>
</dbReference>
<evidence type="ECO:0000313" key="2">
    <source>
        <dbReference type="Proteomes" id="UP000509569"/>
    </source>
</evidence>
<reference evidence="1 2" key="1">
    <citation type="submission" date="2020-06" db="EMBL/GenBank/DDBJ databases">
        <authorList>
            <person name="Moran J."/>
            <person name="Kenna M."/>
            <person name="Ware V."/>
            <person name="Garlena R.A."/>
            <person name="Russell D.A."/>
            <person name="Pope W.H."/>
            <person name="Jacobs-Sera D."/>
            <person name="Hatfull G.F."/>
        </authorList>
    </citation>
    <scope>NUCLEOTIDE SEQUENCE [LARGE SCALE GENOMIC DNA]</scope>
</reference>
<accession>A0A6N0A5A5</accession>
<proteinExistence type="predicted"/>